<dbReference type="GO" id="GO:0016740">
    <property type="term" value="F:transferase activity"/>
    <property type="evidence" value="ECO:0007669"/>
    <property type="project" value="UniProtKB-KW"/>
</dbReference>
<dbReference type="InterPro" id="IPR029044">
    <property type="entry name" value="Nucleotide-diphossugar_trans"/>
</dbReference>
<proteinExistence type="predicted"/>
<dbReference type="EMBL" id="JX975347">
    <property type="protein sequence ID" value="AFW04882.1"/>
    <property type="molecule type" value="Genomic_DNA"/>
</dbReference>
<dbReference type="CDD" id="cd00761">
    <property type="entry name" value="Glyco_tranf_GTA_type"/>
    <property type="match status" value="1"/>
</dbReference>
<sequence length="288" mass="34346">MNKIPIIIMTRNDGLFLNECVDSIIKNTEYPYNIYIIDNNSSDSQHLQILEELSLLPNVSIFRNKNNLWVLGVNKYLEMINNKCKSPYFVLTDGDIKFPNIESAGCWLTRLVSYMIRYQCVGKIGISLNWELIESDPFYEEIYNQEKRLYHENKKIGELFISPVDTTAAIYRWDWSISGYKFYPDHIRYLRPELYSCRTPKNFNAFHLGWLNYKKKDSTDIKKLDEKIKCFTIIGADLKKTQIAIASNEIKFFNKIFYRPMKVFWSLRRIIFILFYTFRKGIRCYDNH</sequence>
<dbReference type="AlphaFoldDB" id="U3GLX6"/>
<evidence type="ECO:0000313" key="2">
    <source>
        <dbReference type="EMBL" id="AFW04882.1"/>
    </source>
</evidence>
<reference evidence="2" key="1">
    <citation type="journal article" date="2013" name="FEMS Microbiol. Rev.">
        <title>Structural diversity in Salmonella O antigens and its genetic basis.</title>
        <authorList>
            <person name="Liu B."/>
            <person name="Knirel Y.A."/>
            <person name="Feng L."/>
            <person name="Perepelov A.V."/>
            <person name="Senchenkova S.N."/>
            <person name="Reeves P.R."/>
            <person name="Wang L."/>
        </authorList>
    </citation>
    <scope>NUCLEOTIDE SEQUENCE</scope>
    <source>
        <strain evidence="2">G2476</strain>
    </source>
</reference>
<evidence type="ECO:0000259" key="1">
    <source>
        <dbReference type="Pfam" id="PF00535"/>
    </source>
</evidence>
<dbReference type="SUPFAM" id="SSF53448">
    <property type="entry name" value="Nucleotide-diphospho-sugar transferases"/>
    <property type="match status" value="1"/>
</dbReference>
<dbReference type="Gene3D" id="3.90.550.10">
    <property type="entry name" value="Spore Coat Polysaccharide Biosynthesis Protein SpsA, Chain A"/>
    <property type="match status" value="1"/>
</dbReference>
<name>U3GLX6_SALER</name>
<dbReference type="InterPro" id="IPR001173">
    <property type="entry name" value="Glyco_trans_2-like"/>
</dbReference>
<feature type="domain" description="Glycosyltransferase 2-like" evidence="1">
    <location>
        <begin position="6"/>
        <end position="99"/>
    </location>
</feature>
<protein>
    <submittedName>
        <fullName evidence="2">Glycosyltransferase</fullName>
    </submittedName>
</protein>
<keyword evidence="2" id="KW-0808">Transferase</keyword>
<accession>U3GLX6</accession>
<dbReference type="Pfam" id="PF00535">
    <property type="entry name" value="Glycos_transf_2"/>
    <property type="match status" value="1"/>
</dbReference>
<organism evidence="2">
    <name type="scientific">Salmonella enterica</name>
    <name type="common">Salmonella choleraesuis</name>
    <dbReference type="NCBI Taxonomy" id="28901"/>
    <lineage>
        <taxon>Bacteria</taxon>
        <taxon>Pseudomonadati</taxon>
        <taxon>Pseudomonadota</taxon>
        <taxon>Gammaproteobacteria</taxon>
        <taxon>Enterobacterales</taxon>
        <taxon>Enterobacteriaceae</taxon>
        <taxon>Salmonella</taxon>
    </lineage>
</organism>
<gene>
    <name evidence="2" type="primary">wdcA</name>
</gene>